<accession>A0A383F0U6</accession>
<name>A0A383F0U6_9ZZZZ</name>
<proteinExistence type="predicted"/>
<reference evidence="1" key="1">
    <citation type="submission" date="2018-05" db="EMBL/GenBank/DDBJ databases">
        <authorList>
            <person name="Lanie J.A."/>
            <person name="Ng W.-L."/>
            <person name="Kazmierczak K.M."/>
            <person name="Andrzejewski T.M."/>
            <person name="Davidsen T.M."/>
            <person name="Wayne K.J."/>
            <person name="Tettelin H."/>
            <person name="Glass J.I."/>
            <person name="Rusch D."/>
            <person name="Podicherti R."/>
            <person name="Tsui H.-C.T."/>
            <person name="Winkler M.E."/>
        </authorList>
    </citation>
    <scope>NUCLEOTIDE SEQUENCE</scope>
</reference>
<dbReference type="EMBL" id="UINC01230048">
    <property type="protein sequence ID" value="SVE62008.1"/>
    <property type="molecule type" value="Genomic_DNA"/>
</dbReference>
<sequence>MTMKYRKYIFNIGFILNFFLQGEVFEGYTLFTPLDYGAEGATTLLMNNEFIILNSWSHDYGPASMPYLLPDSSIIYPYRVASPTMEAGGVGGGLQKQSWNGNILWEYTFSDENYQHHHDVEPLPNGNVLIIVWEKKTAQEAYDMGRET</sequence>
<dbReference type="AlphaFoldDB" id="A0A383F0U6"/>
<protein>
    <submittedName>
        <fullName evidence="1">Uncharacterized protein</fullName>
    </submittedName>
</protein>
<gene>
    <name evidence="1" type="ORF">METZ01_LOCUS514862</name>
</gene>
<evidence type="ECO:0000313" key="1">
    <source>
        <dbReference type="EMBL" id="SVE62008.1"/>
    </source>
</evidence>
<feature type="non-terminal residue" evidence="1">
    <location>
        <position position="148"/>
    </location>
</feature>
<organism evidence="1">
    <name type="scientific">marine metagenome</name>
    <dbReference type="NCBI Taxonomy" id="408172"/>
    <lineage>
        <taxon>unclassified sequences</taxon>
        <taxon>metagenomes</taxon>
        <taxon>ecological metagenomes</taxon>
    </lineage>
</organism>